<dbReference type="SUPFAM" id="SSF56112">
    <property type="entry name" value="Protein kinase-like (PK-like)"/>
    <property type="match status" value="1"/>
</dbReference>
<comment type="similarity">
    <text evidence="1">Belongs to the protein kinase superfamily. CAMK Ser/Thr protein kinase family. SNF1 subfamily.</text>
</comment>
<dbReference type="EC" id="2.7.11.1" evidence="2"/>
<dbReference type="InterPro" id="IPR011009">
    <property type="entry name" value="Kinase-like_dom_sf"/>
</dbReference>
<evidence type="ECO:0000256" key="10">
    <source>
        <dbReference type="PROSITE-ProRule" id="PRU10141"/>
    </source>
</evidence>
<feature type="domain" description="KA1" evidence="14">
    <location>
        <begin position="1260"/>
        <end position="1309"/>
    </location>
</feature>
<dbReference type="PROSITE" id="PS50030">
    <property type="entry name" value="UBA"/>
    <property type="match status" value="1"/>
</dbReference>
<evidence type="ECO:0000313" key="15">
    <source>
        <dbReference type="Proteomes" id="UP000694865"/>
    </source>
</evidence>
<dbReference type="InterPro" id="IPR008271">
    <property type="entry name" value="Ser/Thr_kinase_AS"/>
</dbReference>
<evidence type="ECO:0000256" key="4">
    <source>
        <dbReference type="ARBA" id="ARBA00022679"/>
    </source>
</evidence>
<reference evidence="16" key="1">
    <citation type="submission" date="2025-08" db="UniProtKB">
        <authorList>
            <consortium name="RefSeq"/>
        </authorList>
    </citation>
    <scope>IDENTIFICATION</scope>
    <source>
        <tissue evidence="16">Testes</tissue>
    </source>
</reference>
<keyword evidence="4" id="KW-0808">Transferase</keyword>
<name>A0ABM0LYB2_SACKO</name>
<evidence type="ECO:0000256" key="9">
    <source>
        <dbReference type="ARBA" id="ARBA00048679"/>
    </source>
</evidence>
<feature type="compositionally biased region" description="Low complexity" evidence="11">
    <location>
        <begin position="913"/>
        <end position="934"/>
    </location>
</feature>
<feature type="domain" description="UBA" evidence="13">
    <location>
        <begin position="304"/>
        <end position="344"/>
    </location>
</feature>
<feature type="domain" description="Protein kinase" evidence="12">
    <location>
        <begin position="25"/>
        <end position="276"/>
    </location>
</feature>
<dbReference type="InterPro" id="IPR057380">
    <property type="entry name" value="UBA_SIK1/2/3"/>
</dbReference>
<evidence type="ECO:0000256" key="3">
    <source>
        <dbReference type="ARBA" id="ARBA00022527"/>
    </source>
</evidence>
<feature type="region of interest" description="Disordered" evidence="11">
    <location>
        <begin position="764"/>
        <end position="798"/>
    </location>
</feature>
<dbReference type="InterPro" id="IPR000719">
    <property type="entry name" value="Prot_kinase_dom"/>
</dbReference>
<keyword evidence="5 10" id="KW-0547">Nucleotide-binding</keyword>
<dbReference type="Pfam" id="PF00069">
    <property type="entry name" value="Pkinase"/>
    <property type="match status" value="1"/>
</dbReference>
<evidence type="ECO:0000313" key="16">
    <source>
        <dbReference type="RefSeq" id="XP_006812753.1"/>
    </source>
</evidence>
<comment type="catalytic activity">
    <reaction evidence="8">
        <text>L-threonyl-[protein] + ATP = O-phospho-L-threonyl-[protein] + ADP + H(+)</text>
        <dbReference type="Rhea" id="RHEA:46608"/>
        <dbReference type="Rhea" id="RHEA-COMP:11060"/>
        <dbReference type="Rhea" id="RHEA-COMP:11605"/>
        <dbReference type="ChEBI" id="CHEBI:15378"/>
        <dbReference type="ChEBI" id="CHEBI:30013"/>
        <dbReference type="ChEBI" id="CHEBI:30616"/>
        <dbReference type="ChEBI" id="CHEBI:61977"/>
        <dbReference type="ChEBI" id="CHEBI:456216"/>
        <dbReference type="EC" id="2.7.11.1"/>
    </reaction>
</comment>
<dbReference type="SUPFAM" id="SSF103243">
    <property type="entry name" value="KA1-like"/>
    <property type="match status" value="1"/>
</dbReference>
<dbReference type="PROSITE" id="PS50011">
    <property type="entry name" value="PROTEIN_KINASE_DOM"/>
    <property type="match status" value="1"/>
</dbReference>
<dbReference type="SMART" id="SM00220">
    <property type="entry name" value="S_TKc"/>
    <property type="match status" value="1"/>
</dbReference>
<dbReference type="RefSeq" id="XP_006812753.1">
    <property type="nucleotide sequence ID" value="XM_006812690.1"/>
</dbReference>
<evidence type="ECO:0000256" key="1">
    <source>
        <dbReference type="ARBA" id="ARBA00006234"/>
    </source>
</evidence>
<comment type="catalytic activity">
    <reaction evidence="9">
        <text>L-seryl-[protein] + ATP = O-phospho-L-seryl-[protein] + ADP + H(+)</text>
        <dbReference type="Rhea" id="RHEA:17989"/>
        <dbReference type="Rhea" id="RHEA-COMP:9863"/>
        <dbReference type="Rhea" id="RHEA-COMP:11604"/>
        <dbReference type="ChEBI" id="CHEBI:15378"/>
        <dbReference type="ChEBI" id="CHEBI:29999"/>
        <dbReference type="ChEBI" id="CHEBI:30616"/>
        <dbReference type="ChEBI" id="CHEBI:83421"/>
        <dbReference type="ChEBI" id="CHEBI:456216"/>
        <dbReference type="EC" id="2.7.11.1"/>
    </reaction>
</comment>
<dbReference type="Pfam" id="PF23312">
    <property type="entry name" value="UBA_SIK3"/>
    <property type="match status" value="1"/>
</dbReference>
<evidence type="ECO:0000259" key="12">
    <source>
        <dbReference type="PROSITE" id="PS50011"/>
    </source>
</evidence>
<evidence type="ECO:0000256" key="8">
    <source>
        <dbReference type="ARBA" id="ARBA00047899"/>
    </source>
</evidence>
<dbReference type="Proteomes" id="UP000694865">
    <property type="component" value="Unplaced"/>
</dbReference>
<feature type="compositionally biased region" description="Low complexity" evidence="11">
    <location>
        <begin position="890"/>
        <end position="904"/>
    </location>
</feature>
<evidence type="ECO:0000256" key="2">
    <source>
        <dbReference type="ARBA" id="ARBA00012513"/>
    </source>
</evidence>
<evidence type="ECO:0000256" key="7">
    <source>
        <dbReference type="ARBA" id="ARBA00022840"/>
    </source>
</evidence>
<keyword evidence="6" id="KW-0418">Kinase</keyword>
<organism evidence="15 16">
    <name type="scientific">Saccoglossus kowalevskii</name>
    <name type="common">Acorn worm</name>
    <dbReference type="NCBI Taxonomy" id="10224"/>
    <lineage>
        <taxon>Eukaryota</taxon>
        <taxon>Metazoa</taxon>
        <taxon>Hemichordata</taxon>
        <taxon>Enteropneusta</taxon>
        <taxon>Harrimaniidae</taxon>
        <taxon>Saccoglossus</taxon>
    </lineage>
</organism>
<proteinExistence type="inferred from homology"/>
<dbReference type="GeneID" id="102802603"/>
<dbReference type="Gene3D" id="1.10.510.10">
    <property type="entry name" value="Transferase(Phosphotransferase) domain 1"/>
    <property type="match status" value="1"/>
</dbReference>
<dbReference type="PANTHER" id="PTHR24346">
    <property type="entry name" value="MAP/MICROTUBULE AFFINITY-REGULATING KINASE"/>
    <property type="match status" value="1"/>
</dbReference>
<dbReference type="PROSITE" id="PS00108">
    <property type="entry name" value="PROTEIN_KINASE_ST"/>
    <property type="match status" value="1"/>
</dbReference>
<feature type="region of interest" description="Disordered" evidence="11">
    <location>
        <begin position="724"/>
        <end position="750"/>
    </location>
</feature>
<evidence type="ECO:0000256" key="6">
    <source>
        <dbReference type="ARBA" id="ARBA00022777"/>
    </source>
</evidence>
<dbReference type="Gene3D" id="3.30.310.80">
    <property type="entry name" value="Kinase associated domain 1, KA1"/>
    <property type="match status" value="1"/>
</dbReference>
<dbReference type="PANTHER" id="PTHR24346:SF42">
    <property type="entry name" value="SERINE_THREONINE-PROTEIN KINASE SIK3"/>
    <property type="match status" value="1"/>
</dbReference>
<accession>A0ABM0LYB2</accession>
<feature type="compositionally biased region" description="Polar residues" evidence="11">
    <location>
        <begin position="766"/>
        <end position="791"/>
    </location>
</feature>
<evidence type="ECO:0000256" key="11">
    <source>
        <dbReference type="SAM" id="MobiDB-lite"/>
    </source>
</evidence>
<dbReference type="Pfam" id="PF02149">
    <property type="entry name" value="KA1"/>
    <property type="match status" value="1"/>
</dbReference>
<keyword evidence="7 10" id="KW-0067">ATP-binding</keyword>
<dbReference type="CDD" id="cd12121">
    <property type="entry name" value="MARK_C_like"/>
    <property type="match status" value="1"/>
</dbReference>
<dbReference type="InterPro" id="IPR015940">
    <property type="entry name" value="UBA"/>
</dbReference>
<evidence type="ECO:0000256" key="5">
    <source>
        <dbReference type="ARBA" id="ARBA00022741"/>
    </source>
</evidence>
<dbReference type="PROSITE" id="PS00107">
    <property type="entry name" value="PROTEIN_KINASE_ATP"/>
    <property type="match status" value="1"/>
</dbReference>
<keyword evidence="3" id="KW-0723">Serine/threonine-protein kinase</keyword>
<evidence type="ECO:0000259" key="14">
    <source>
        <dbReference type="PROSITE" id="PS50032"/>
    </source>
</evidence>
<sequence length="1309" mass="146971">MADQKARPLSSGIGGGSQPIRVGCYEIERTIGKGNFAVVKLATHDITKTKVAIKIIDKTQLDEDNLKKIFREIQIMKLLRHPHIIRLYQVMETDRMIYLVTEYASGGEIFDHLVSHGKMTEKEARKKFRQIVAAVHYCHRRFIVHRDLKAENLLLDANLNIKIADFGFSNKFTPGQPMRTWCGSPPYAAPELFEGKEYNGPKADIWSLGVVLYVLVVGSLPFDGSTLQSLRLRVLEGRYRIPFYMSTECEHLIKNMLVLDPKKRITIDQVVSHKWMNMNESDPTFDQLILDSSNQSHLEPVEDPISELVIEHMVHLRFDKERILKSLDVKSYDHHSAVYHLLLDKLKRHQKSAMLSTATTSTGPAVNITDTTFLNSLPNPQLLSNTIPQVNFINENNEFVHQPIGSHTDLEETDDIEEPSPEALARYLSMRRHTLGVADPRTEVPEDLQLKLTPQLAVNNFGAPLNTFAPIFPNTNLPNLPQNLPFASIPYDPSQHLTYREQNLLRPPVLQMTSQHSHLNRRASDGGANIHLHLQQLQKQLLSGRGSQPGTIQTEATQQISPVGSTIPQRMSAVGVTPEENEENDSDQEPDPLEVARYLKNRGRTTRHTLGTGELTADLSEELQQKLAQHPLGRVRGRGTYLPIEKGSKNSLHLPNDRFLRRASDGSPANIHAFRAYLERSRQSSLKQLYMECQQIQHQIGNPPDKEQMEMQQHLHKLDHDIMQHQKLQRQGTPPLPSPPKSASPSPEAQHLYQHIQRLKLHRETNSPPSYGSRTSPPPATNFQMLQRQNQPSPPPLVNHPLPTQTASIVTGQAIPMSQASIVTGQAAPGGHTNVMIGQTTPSCQPSIVTGQVHAQPDCQMTNHMNYGGQCNENDNNAMRLNFTNVRQHSQSSPSPPTHSISFPQMQYSDPFPHSQPLHQHQRQQMFQLHQQHSADSPVSTPPTSFPQAAPAYPQSTQPDASLLNPFISIPSTIHSVIPSPAVTIQAHIFPTAVQSDLHSAWIRQHSQENSFDIPLHPHLSDNPSLERPTLVFPDINEPYIEDIPLEQIPLTTVSPNQRYPTANFRSYGRLNLASIPSNEELDGNEEREMIDGPFTNTTTNTGLPNQGNLFSLAFNNLRSSGGNNGIAQPHGLQHHTVIQNNNDALIQLQAQLLQHTIPYYTHTNNNYEESVMLVQTSEKYLQSEPGKTVPLCMQGFSMQNTLKGGDTNSENNSEPVTLKYARSFSLMTAKELPEVVQEIKRTLDNQGPGLKYENLANKFSLENQGVRMELEICQVPGLSVNGLRLRKIAGDTWQYRRLCNELLAGMDL</sequence>
<protein>
    <recommendedName>
        <fullName evidence="2">non-specific serine/threonine protein kinase</fullName>
        <ecNumber evidence="2">2.7.11.1</ecNumber>
    </recommendedName>
</protein>
<dbReference type="InterPro" id="IPR017441">
    <property type="entry name" value="Protein_kinase_ATP_BS"/>
</dbReference>
<feature type="binding site" evidence="10">
    <location>
        <position position="54"/>
    </location>
    <ligand>
        <name>ATP</name>
        <dbReference type="ChEBI" id="CHEBI:30616"/>
    </ligand>
</feature>
<dbReference type="InterPro" id="IPR001772">
    <property type="entry name" value="KA1_dom"/>
</dbReference>
<dbReference type="CDD" id="cd14338">
    <property type="entry name" value="UBA_SIK"/>
    <property type="match status" value="1"/>
</dbReference>
<gene>
    <name evidence="16" type="primary">LOC102802603</name>
</gene>
<dbReference type="PROSITE" id="PS50032">
    <property type="entry name" value="KA1"/>
    <property type="match status" value="1"/>
</dbReference>
<keyword evidence="15" id="KW-1185">Reference proteome</keyword>
<dbReference type="InterPro" id="IPR028375">
    <property type="entry name" value="KA1/Ssp2_C"/>
</dbReference>
<feature type="region of interest" description="Disordered" evidence="11">
    <location>
        <begin position="886"/>
        <end position="957"/>
    </location>
</feature>
<evidence type="ECO:0000259" key="13">
    <source>
        <dbReference type="PROSITE" id="PS50030"/>
    </source>
</evidence>